<dbReference type="EMBL" id="MU802128">
    <property type="protein sequence ID" value="KAJ3981192.1"/>
    <property type="molecule type" value="Genomic_DNA"/>
</dbReference>
<evidence type="ECO:0000313" key="2">
    <source>
        <dbReference type="EMBL" id="KAJ3981192.1"/>
    </source>
</evidence>
<dbReference type="Proteomes" id="UP001163850">
    <property type="component" value="Unassembled WGS sequence"/>
</dbReference>
<feature type="transmembrane region" description="Helical" evidence="1">
    <location>
        <begin position="84"/>
        <end position="103"/>
    </location>
</feature>
<accession>A0AA38URB3</accession>
<keyword evidence="1" id="KW-1133">Transmembrane helix</keyword>
<dbReference type="AlphaFoldDB" id="A0AA38URB3"/>
<feature type="transmembrane region" description="Helical" evidence="1">
    <location>
        <begin position="7"/>
        <end position="28"/>
    </location>
</feature>
<evidence type="ECO:0000313" key="3">
    <source>
        <dbReference type="Proteomes" id="UP001163850"/>
    </source>
</evidence>
<evidence type="ECO:0000256" key="1">
    <source>
        <dbReference type="SAM" id="Phobius"/>
    </source>
</evidence>
<organism evidence="2 3">
    <name type="scientific">Lentinula detonsa</name>
    <dbReference type="NCBI Taxonomy" id="2804962"/>
    <lineage>
        <taxon>Eukaryota</taxon>
        <taxon>Fungi</taxon>
        <taxon>Dikarya</taxon>
        <taxon>Basidiomycota</taxon>
        <taxon>Agaricomycotina</taxon>
        <taxon>Agaricomycetes</taxon>
        <taxon>Agaricomycetidae</taxon>
        <taxon>Agaricales</taxon>
        <taxon>Marasmiineae</taxon>
        <taxon>Omphalotaceae</taxon>
        <taxon>Lentinula</taxon>
    </lineage>
</organism>
<reference evidence="2" key="1">
    <citation type="submission" date="2022-08" db="EMBL/GenBank/DDBJ databases">
        <authorList>
            <consortium name="DOE Joint Genome Institute"/>
            <person name="Min B."/>
            <person name="Riley R."/>
            <person name="Sierra-Patev S."/>
            <person name="Naranjo-Ortiz M."/>
            <person name="Looney B."/>
            <person name="Konkel Z."/>
            <person name="Slot J.C."/>
            <person name="Sakamoto Y."/>
            <person name="Steenwyk J.L."/>
            <person name="Rokas A."/>
            <person name="Carro J."/>
            <person name="Camarero S."/>
            <person name="Ferreira P."/>
            <person name="Molpeceres G."/>
            <person name="Ruiz-Duenas F.J."/>
            <person name="Serrano A."/>
            <person name="Henrissat B."/>
            <person name="Drula E."/>
            <person name="Hughes K.W."/>
            <person name="Mata J.L."/>
            <person name="Ishikawa N.K."/>
            <person name="Vargas-Isla R."/>
            <person name="Ushijima S."/>
            <person name="Smith C.A."/>
            <person name="Ahrendt S."/>
            <person name="Andreopoulos W."/>
            <person name="He G."/>
            <person name="Labutti K."/>
            <person name="Lipzen A."/>
            <person name="Ng V."/>
            <person name="Sandor L."/>
            <person name="Barry K."/>
            <person name="Martinez A.T."/>
            <person name="Xiao Y."/>
            <person name="Gibbons J.G."/>
            <person name="Terashima K."/>
            <person name="Hibbett D.S."/>
            <person name="Grigoriev I.V."/>
        </authorList>
    </citation>
    <scope>NUCLEOTIDE SEQUENCE</scope>
    <source>
        <strain evidence="2">TFB7829</strain>
    </source>
</reference>
<protein>
    <submittedName>
        <fullName evidence="2">Uncharacterized protein</fullName>
    </submittedName>
</protein>
<name>A0AA38URB3_9AGAR</name>
<keyword evidence="1" id="KW-0812">Transmembrane</keyword>
<gene>
    <name evidence="2" type="ORF">F5890DRAFT_1537002</name>
</gene>
<sequence>MLCYARLCYAMLCYTILCYATIISHHLASLISVHTSQDQYQDQILNTSIIYQSEPKAPRVVPILVLVIDNSYRRMFHTNLPWKIMLYRIMIYVHVYVHVYVCIASQSVSGVLDLGRSHSFQPPTNQT</sequence>
<keyword evidence="1" id="KW-0472">Membrane</keyword>
<comment type="caution">
    <text evidence="2">The sequence shown here is derived from an EMBL/GenBank/DDBJ whole genome shotgun (WGS) entry which is preliminary data.</text>
</comment>
<proteinExistence type="predicted"/>